<dbReference type="Proteomes" id="UP001576780">
    <property type="component" value="Unassembled WGS sequence"/>
</dbReference>
<keyword evidence="8" id="KW-1133">Transmembrane helix</keyword>
<reference evidence="10 11" key="1">
    <citation type="submission" date="2024-09" db="EMBL/GenBank/DDBJ databases">
        <title>Floridaenema gen nov. (Aerosakkonemataceae, Aerosakkonematales ord. nov., Cyanobacteria) from benthic tropical and subtropical fresh waters, with the description of four new species.</title>
        <authorList>
            <person name="Moretto J.A."/>
            <person name="Berthold D.E."/>
            <person name="Lefler F.W."/>
            <person name="Huang I.-S."/>
            <person name="Laughinghouse H. IV."/>
        </authorList>
    </citation>
    <scope>NUCLEOTIDE SEQUENCE [LARGE SCALE GENOMIC DNA]</scope>
    <source>
        <strain evidence="10 11">BLCC-F167</strain>
    </source>
</reference>
<sequence length="462" mass="52652">MPIVEILIGLLIGLAISLFWRMRFNRRLKQLLLSLEVSDTDSALSIISRLRRGVALVNQHRQLLESEIQTWETILQAAPSGFLMVDEENQLIWCNEQARQMLNIDRWEPGQVRLLLELVRSYELDVLIDRTRHQQQPIKQEWVFHPTYSNPEAIRPDPQANTVLAGAAGAIAETTEYQERLKPKSLTIRATSLPLSNGRVGVFLENRQALVELSQAQDRWVSDLAHELRTPLTSIRLVAEALHDRLEPPLSRWVERLLPEVNRLINLVQDWLELGQLETDSSNKLRYQPLDLRSLINAVWQSLEPLHNAKKLHLTYFGPEPLQIEGDESRLYRVFLNILDNSIKYSPEDGEIRIEFNISPQIDITKVVEINIIDCGPGFPESDLPFVFERLYRGDPSRKRQAASSLEQESTIKSSTTGSGLGLAIVRQIILAHGGSVTAKNHPQTGGAWLKIELPYQKSVTY</sequence>
<dbReference type="PRINTS" id="PR00344">
    <property type="entry name" value="BCTRLSENSOR"/>
</dbReference>
<keyword evidence="4" id="KW-0808">Transferase</keyword>
<accession>A0ABV4WQS0</accession>
<dbReference type="RefSeq" id="WP_413279580.1">
    <property type="nucleotide sequence ID" value="NZ_JBHFNT010000201.1"/>
</dbReference>
<dbReference type="InterPro" id="IPR004358">
    <property type="entry name" value="Sig_transdc_His_kin-like_C"/>
</dbReference>
<evidence type="ECO:0000313" key="11">
    <source>
        <dbReference type="Proteomes" id="UP001576780"/>
    </source>
</evidence>
<comment type="catalytic activity">
    <reaction evidence="1">
        <text>ATP + protein L-histidine = ADP + protein N-phospho-L-histidine.</text>
        <dbReference type="EC" id="2.7.13.3"/>
    </reaction>
</comment>
<dbReference type="SMART" id="SM00387">
    <property type="entry name" value="HATPase_c"/>
    <property type="match status" value="1"/>
</dbReference>
<keyword evidence="5" id="KW-0418">Kinase</keyword>
<keyword evidence="7 8" id="KW-0472">Membrane</keyword>
<dbReference type="InterPro" id="IPR036890">
    <property type="entry name" value="HATPase_C_sf"/>
</dbReference>
<dbReference type="Gene3D" id="3.30.565.10">
    <property type="entry name" value="Histidine kinase-like ATPase, C-terminal domain"/>
    <property type="match status" value="1"/>
</dbReference>
<proteinExistence type="predicted"/>
<dbReference type="Gene3D" id="1.10.287.130">
    <property type="match status" value="1"/>
</dbReference>
<name>A0ABV4WQS0_9CYAN</name>
<dbReference type="PANTHER" id="PTHR45453:SF1">
    <property type="entry name" value="PHOSPHATE REGULON SENSOR PROTEIN PHOR"/>
    <property type="match status" value="1"/>
</dbReference>
<evidence type="ECO:0000256" key="6">
    <source>
        <dbReference type="ARBA" id="ARBA00023012"/>
    </source>
</evidence>
<dbReference type="InterPro" id="IPR050351">
    <property type="entry name" value="BphY/WalK/GraS-like"/>
</dbReference>
<dbReference type="InterPro" id="IPR003661">
    <property type="entry name" value="HisK_dim/P_dom"/>
</dbReference>
<dbReference type="CDD" id="cd00075">
    <property type="entry name" value="HATPase"/>
    <property type="match status" value="1"/>
</dbReference>
<dbReference type="CDD" id="cd00082">
    <property type="entry name" value="HisKA"/>
    <property type="match status" value="1"/>
</dbReference>
<evidence type="ECO:0000256" key="2">
    <source>
        <dbReference type="ARBA" id="ARBA00012438"/>
    </source>
</evidence>
<comment type="caution">
    <text evidence="10">The sequence shown here is derived from an EMBL/GenBank/DDBJ whole genome shotgun (WGS) entry which is preliminary data.</text>
</comment>
<dbReference type="EMBL" id="JBHFNT010000201">
    <property type="protein sequence ID" value="MFB2837227.1"/>
    <property type="molecule type" value="Genomic_DNA"/>
</dbReference>
<protein>
    <recommendedName>
        <fullName evidence="2">histidine kinase</fullName>
        <ecNumber evidence="2">2.7.13.3</ecNumber>
    </recommendedName>
</protein>
<evidence type="ECO:0000256" key="7">
    <source>
        <dbReference type="ARBA" id="ARBA00023136"/>
    </source>
</evidence>
<dbReference type="SMART" id="SM00388">
    <property type="entry name" value="HisKA"/>
    <property type="match status" value="1"/>
</dbReference>
<keyword evidence="6" id="KW-0902">Two-component regulatory system</keyword>
<dbReference type="SMART" id="SM00091">
    <property type="entry name" value="PAS"/>
    <property type="match status" value="1"/>
</dbReference>
<dbReference type="InterPro" id="IPR005467">
    <property type="entry name" value="His_kinase_dom"/>
</dbReference>
<keyword evidence="10" id="KW-0067">ATP-binding</keyword>
<keyword evidence="3" id="KW-0597">Phosphoprotein</keyword>
<evidence type="ECO:0000313" key="10">
    <source>
        <dbReference type="EMBL" id="MFB2837227.1"/>
    </source>
</evidence>
<dbReference type="Pfam" id="PF02518">
    <property type="entry name" value="HATPase_c"/>
    <property type="match status" value="1"/>
</dbReference>
<feature type="domain" description="Histidine kinase" evidence="9">
    <location>
        <begin position="223"/>
        <end position="458"/>
    </location>
</feature>
<keyword evidence="8" id="KW-0812">Transmembrane</keyword>
<keyword evidence="11" id="KW-1185">Reference proteome</keyword>
<gene>
    <name evidence="10" type="ORF">ACE1CA_22095</name>
</gene>
<dbReference type="InterPro" id="IPR003594">
    <property type="entry name" value="HATPase_dom"/>
</dbReference>
<evidence type="ECO:0000256" key="8">
    <source>
        <dbReference type="SAM" id="Phobius"/>
    </source>
</evidence>
<dbReference type="EC" id="2.7.13.3" evidence="2"/>
<dbReference type="SUPFAM" id="SSF47384">
    <property type="entry name" value="Homodimeric domain of signal transducing histidine kinase"/>
    <property type="match status" value="1"/>
</dbReference>
<organism evidence="10 11">
    <name type="scientific">Floridaenema evergladense BLCC-F167</name>
    <dbReference type="NCBI Taxonomy" id="3153639"/>
    <lineage>
        <taxon>Bacteria</taxon>
        <taxon>Bacillati</taxon>
        <taxon>Cyanobacteriota</taxon>
        <taxon>Cyanophyceae</taxon>
        <taxon>Oscillatoriophycideae</taxon>
        <taxon>Aerosakkonematales</taxon>
        <taxon>Aerosakkonemataceae</taxon>
        <taxon>Floridanema</taxon>
        <taxon>Floridanema evergladense</taxon>
    </lineage>
</organism>
<evidence type="ECO:0000256" key="1">
    <source>
        <dbReference type="ARBA" id="ARBA00000085"/>
    </source>
</evidence>
<evidence type="ECO:0000259" key="9">
    <source>
        <dbReference type="PROSITE" id="PS50109"/>
    </source>
</evidence>
<dbReference type="InterPro" id="IPR035965">
    <property type="entry name" value="PAS-like_dom_sf"/>
</dbReference>
<dbReference type="PANTHER" id="PTHR45453">
    <property type="entry name" value="PHOSPHATE REGULON SENSOR PROTEIN PHOR"/>
    <property type="match status" value="1"/>
</dbReference>
<evidence type="ECO:0000256" key="4">
    <source>
        <dbReference type="ARBA" id="ARBA00022679"/>
    </source>
</evidence>
<dbReference type="SUPFAM" id="SSF55785">
    <property type="entry name" value="PYP-like sensor domain (PAS domain)"/>
    <property type="match status" value="1"/>
</dbReference>
<dbReference type="InterPro" id="IPR000014">
    <property type="entry name" value="PAS"/>
</dbReference>
<evidence type="ECO:0000256" key="3">
    <source>
        <dbReference type="ARBA" id="ARBA00022553"/>
    </source>
</evidence>
<dbReference type="PROSITE" id="PS50109">
    <property type="entry name" value="HIS_KIN"/>
    <property type="match status" value="1"/>
</dbReference>
<dbReference type="Pfam" id="PF00512">
    <property type="entry name" value="HisKA"/>
    <property type="match status" value="1"/>
</dbReference>
<dbReference type="InterPro" id="IPR036097">
    <property type="entry name" value="HisK_dim/P_sf"/>
</dbReference>
<dbReference type="Pfam" id="PF13188">
    <property type="entry name" value="PAS_8"/>
    <property type="match status" value="1"/>
</dbReference>
<dbReference type="GO" id="GO:0005524">
    <property type="term" value="F:ATP binding"/>
    <property type="evidence" value="ECO:0007669"/>
    <property type="project" value="UniProtKB-KW"/>
</dbReference>
<evidence type="ECO:0000256" key="5">
    <source>
        <dbReference type="ARBA" id="ARBA00022777"/>
    </source>
</evidence>
<dbReference type="SUPFAM" id="SSF55874">
    <property type="entry name" value="ATPase domain of HSP90 chaperone/DNA topoisomerase II/histidine kinase"/>
    <property type="match status" value="1"/>
</dbReference>
<feature type="transmembrane region" description="Helical" evidence="8">
    <location>
        <begin position="6"/>
        <end position="24"/>
    </location>
</feature>
<keyword evidence="10" id="KW-0547">Nucleotide-binding</keyword>
<dbReference type="Gene3D" id="3.30.450.20">
    <property type="entry name" value="PAS domain"/>
    <property type="match status" value="1"/>
</dbReference>